<evidence type="ECO:0000313" key="2">
    <source>
        <dbReference type="EMBL" id="MEL1252328.1"/>
    </source>
</evidence>
<feature type="transmembrane region" description="Helical" evidence="1">
    <location>
        <begin position="6"/>
        <end position="24"/>
    </location>
</feature>
<keyword evidence="3" id="KW-1185">Reference proteome</keyword>
<name>A0ABU9IIR3_9FLAO</name>
<gene>
    <name evidence="2" type="ORF">AAEO57_00965</name>
</gene>
<dbReference type="RefSeq" id="WP_341688573.1">
    <property type="nucleotide sequence ID" value="NZ_JBBYHS010000001.1"/>
</dbReference>
<evidence type="ECO:0000313" key="3">
    <source>
        <dbReference type="Proteomes" id="UP001485226"/>
    </source>
</evidence>
<accession>A0ABU9IIR3</accession>
<evidence type="ECO:0008006" key="4">
    <source>
        <dbReference type="Google" id="ProtNLM"/>
    </source>
</evidence>
<organism evidence="2 3">
    <name type="scientific">Flavobacterium calami</name>
    <dbReference type="NCBI Taxonomy" id="3139144"/>
    <lineage>
        <taxon>Bacteria</taxon>
        <taxon>Pseudomonadati</taxon>
        <taxon>Bacteroidota</taxon>
        <taxon>Flavobacteriia</taxon>
        <taxon>Flavobacteriales</taxon>
        <taxon>Flavobacteriaceae</taxon>
        <taxon>Flavobacterium</taxon>
    </lineage>
</organism>
<dbReference type="Proteomes" id="UP001485226">
    <property type="component" value="Unassembled WGS sequence"/>
</dbReference>
<keyword evidence="1" id="KW-0472">Membrane</keyword>
<keyword evidence="1" id="KW-0812">Transmembrane</keyword>
<keyword evidence="1" id="KW-1133">Transmembrane helix</keyword>
<feature type="transmembrane region" description="Helical" evidence="1">
    <location>
        <begin position="85"/>
        <end position="107"/>
    </location>
</feature>
<protein>
    <recommendedName>
        <fullName evidence="4">DUF1360 domain-containing protein</fullName>
    </recommendedName>
</protein>
<evidence type="ECO:0000256" key="1">
    <source>
        <dbReference type="SAM" id="Phobius"/>
    </source>
</evidence>
<reference evidence="2 3" key="1">
    <citation type="submission" date="2024-04" db="EMBL/GenBank/DDBJ databases">
        <title>Flavobacterium sp. DGU38 16S ribosomal RNA gene Genome sequencing and assembly.</title>
        <authorList>
            <person name="Park S."/>
        </authorList>
    </citation>
    <scope>NUCLEOTIDE SEQUENCE [LARGE SCALE GENOMIC DNA]</scope>
    <source>
        <strain evidence="2 3">DGU38</strain>
    </source>
</reference>
<sequence length="134" mass="16131">MDLTTQILWLFTLAIPIACVSWTVTHEEVFREPREWCVNHSQNDKKLLKRKFFYLFTCEYCFSHYITLFFLFFSDFKLLLTDWRGYIIAGFALVFVANIYMSFFALLRQAIKKEKVEIKKIETDTNEVQEQQKT</sequence>
<dbReference type="EMBL" id="JBBYHS010000001">
    <property type="protein sequence ID" value="MEL1252328.1"/>
    <property type="molecule type" value="Genomic_DNA"/>
</dbReference>
<proteinExistence type="predicted"/>
<comment type="caution">
    <text evidence="2">The sequence shown here is derived from an EMBL/GenBank/DDBJ whole genome shotgun (WGS) entry which is preliminary data.</text>
</comment>
<feature type="transmembrane region" description="Helical" evidence="1">
    <location>
        <begin position="52"/>
        <end position="73"/>
    </location>
</feature>